<dbReference type="PANTHER" id="PTHR11439">
    <property type="entry name" value="GAG-POL-RELATED RETROTRANSPOSON"/>
    <property type="match status" value="1"/>
</dbReference>
<name>A0A8H7ZYX3_9FUNG</name>
<dbReference type="CDD" id="cd09272">
    <property type="entry name" value="RNase_HI_RT_Ty1"/>
    <property type="match status" value="1"/>
</dbReference>
<dbReference type="OrthoDB" id="413361at2759"/>
<evidence type="ECO:0000313" key="3">
    <source>
        <dbReference type="Proteomes" id="UP000673691"/>
    </source>
</evidence>
<keyword evidence="3" id="KW-1185">Reference proteome</keyword>
<dbReference type="AlphaFoldDB" id="A0A8H7ZYX3"/>
<gene>
    <name evidence="2" type="ORF">BJ554DRAFT_5833</name>
</gene>
<dbReference type="PANTHER" id="PTHR11439:SF483">
    <property type="entry name" value="PEPTIDE SYNTHASE GLIP-LIKE, PUTATIVE (AFU_ORTHOLOGUE AFUA_3G12920)-RELATED"/>
    <property type="match status" value="1"/>
</dbReference>
<proteinExistence type="predicted"/>
<evidence type="ECO:0000256" key="1">
    <source>
        <dbReference type="SAM" id="MobiDB-lite"/>
    </source>
</evidence>
<feature type="compositionally biased region" description="Polar residues" evidence="1">
    <location>
        <begin position="119"/>
        <end position="131"/>
    </location>
</feature>
<protein>
    <submittedName>
        <fullName evidence="2">Uncharacterized protein</fullName>
    </submittedName>
</protein>
<comment type="caution">
    <text evidence="2">The sequence shown here is derived from an EMBL/GenBank/DDBJ whole genome shotgun (WGS) entry which is preliminary data.</text>
</comment>
<evidence type="ECO:0000313" key="2">
    <source>
        <dbReference type="EMBL" id="KAG5461905.1"/>
    </source>
</evidence>
<reference evidence="2 3" key="1">
    <citation type="journal article" name="Sci. Rep.">
        <title>Genome-scale phylogenetic analyses confirm Olpidium as the closest living zoosporic fungus to the non-flagellated, terrestrial fungi.</title>
        <authorList>
            <person name="Chang Y."/>
            <person name="Rochon D."/>
            <person name="Sekimoto S."/>
            <person name="Wang Y."/>
            <person name="Chovatia M."/>
            <person name="Sandor L."/>
            <person name="Salamov A."/>
            <person name="Grigoriev I.V."/>
            <person name="Stajich J.E."/>
            <person name="Spatafora J.W."/>
        </authorList>
    </citation>
    <scope>NUCLEOTIDE SEQUENCE [LARGE SCALE GENOMIC DNA]</scope>
    <source>
        <strain evidence="2">S191</strain>
    </source>
</reference>
<dbReference type="EMBL" id="JAEFCI010002939">
    <property type="protein sequence ID" value="KAG5461905.1"/>
    <property type="molecule type" value="Genomic_DNA"/>
</dbReference>
<feature type="non-terminal residue" evidence="2">
    <location>
        <position position="1"/>
    </location>
</feature>
<organism evidence="2 3">
    <name type="scientific">Olpidium bornovanus</name>
    <dbReference type="NCBI Taxonomy" id="278681"/>
    <lineage>
        <taxon>Eukaryota</taxon>
        <taxon>Fungi</taxon>
        <taxon>Fungi incertae sedis</taxon>
        <taxon>Olpidiomycota</taxon>
        <taxon>Olpidiomycotina</taxon>
        <taxon>Olpidiomycetes</taxon>
        <taxon>Olpidiales</taxon>
        <taxon>Olpidiaceae</taxon>
        <taxon>Olpidium</taxon>
    </lineage>
</organism>
<dbReference type="Proteomes" id="UP000673691">
    <property type="component" value="Unassembled WGS sequence"/>
</dbReference>
<accession>A0A8H7ZYX3</accession>
<sequence>PEKIGHVFTRDTLLSAAAAAAVDATGEDLRAAAVRPGRQLVPSLDETFKRNTRSRSKQQLAEQQAAIVTERLFRASLSESAASALPISFGTTIDVPNTTPAALLAPQGTPFPGRFPTGETPSATSDQGDTQSVFAPCRGRPREQFVNDDDAVGVSLSHDHQRPLFGRTPQYERGQYENEAAMARKVGSEYEGNDRFGGASGGGVSLDTSPSAPPTDPHRFISARNQGNVVENRGTVPRPDTMQDFVPQCLPHTPRYTTGFEPYPNGAPYPKQGIPGTYYAMPQWYATMPGVTPASLDPNCAHEATCELQERPHKQEKHRSMGPSTSSYIRALRMTTTTTGRITRAGRTTQGNQSRRSHHALVCPITRIGTSDDSDRDNQTKKMKYYHQADSDWAGDQADRRSRTGFVLLFGLALIVWKAQKQPCIALSFCEAEYIAASCAAACLALTSPGRNARPHSRRQTATFNRAH</sequence>
<feature type="region of interest" description="Disordered" evidence="1">
    <location>
        <begin position="195"/>
        <end position="215"/>
    </location>
</feature>
<feature type="region of interest" description="Disordered" evidence="1">
    <location>
        <begin position="106"/>
        <end position="131"/>
    </location>
</feature>